<dbReference type="VEuPathDB" id="TrichDB:TVAG_494210"/>
<dbReference type="KEGG" id="tva:4775496"/>
<dbReference type="SUPFAM" id="SSF48403">
    <property type="entry name" value="Ankyrin repeat"/>
    <property type="match status" value="1"/>
</dbReference>
<dbReference type="AlphaFoldDB" id="A2DQ52"/>
<proteinExistence type="predicted"/>
<dbReference type="Proteomes" id="UP000001542">
    <property type="component" value="Unassembled WGS sequence"/>
</dbReference>
<evidence type="ECO:0000313" key="2">
    <source>
        <dbReference type="EMBL" id="EAY17479.1"/>
    </source>
</evidence>
<accession>A2DQ52</accession>
<dbReference type="InterPro" id="IPR036770">
    <property type="entry name" value="Ankyrin_rpt-contain_sf"/>
</dbReference>
<evidence type="ECO:0000313" key="3">
    <source>
        <dbReference type="Proteomes" id="UP000001542"/>
    </source>
</evidence>
<protein>
    <recommendedName>
        <fullName evidence="4">Ankyrin repeat protein</fullName>
    </recommendedName>
</protein>
<dbReference type="RefSeq" id="XP_001329614.1">
    <property type="nucleotide sequence ID" value="XM_001329579.1"/>
</dbReference>
<evidence type="ECO:0000256" key="1">
    <source>
        <dbReference type="SAM" id="MobiDB-lite"/>
    </source>
</evidence>
<dbReference type="InParanoid" id="A2DQ52"/>
<reference evidence="2" key="2">
    <citation type="journal article" date="2007" name="Science">
        <title>Draft genome sequence of the sexually transmitted pathogen Trichomonas vaginalis.</title>
        <authorList>
            <person name="Carlton J.M."/>
            <person name="Hirt R.P."/>
            <person name="Silva J.C."/>
            <person name="Delcher A.L."/>
            <person name="Schatz M."/>
            <person name="Zhao Q."/>
            <person name="Wortman J.R."/>
            <person name="Bidwell S.L."/>
            <person name="Alsmark U.C.M."/>
            <person name="Besteiro S."/>
            <person name="Sicheritz-Ponten T."/>
            <person name="Noel C.J."/>
            <person name="Dacks J.B."/>
            <person name="Foster P.G."/>
            <person name="Simillion C."/>
            <person name="Van de Peer Y."/>
            <person name="Miranda-Saavedra D."/>
            <person name="Barton G.J."/>
            <person name="Westrop G.D."/>
            <person name="Mueller S."/>
            <person name="Dessi D."/>
            <person name="Fiori P.L."/>
            <person name="Ren Q."/>
            <person name="Paulsen I."/>
            <person name="Zhang H."/>
            <person name="Bastida-Corcuera F.D."/>
            <person name="Simoes-Barbosa A."/>
            <person name="Brown M.T."/>
            <person name="Hayes R.D."/>
            <person name="Mukherjee M."/>
            <person name="Okumura C.Y."/>
            <person name="Schneider R."/>
            <person name="Smith A.J."/>
            <person name="Vanacova S."/>
            <person name="Villalvazo M."/>
            <person name="Haas B.J."/>
            <person name="Pertea M."/>
            <person name="Feldblyum T.V."/>
            <person name="Utterback T.R."/>
            <person name="Shu C.L."/>
            <person name="Osoegawa K."/>
            <person name="de Jong P.J."/>
            <person name="Hrdy I."/>
            <person name="Horvathova L."/>
            <person name="Zubacova Z."/>
            <person name="Dolezal P."/>
            <person name="Malik S.B."/>
            <person name="Logsdon J.M. Jr."/>
            <person name="Henze K."/>
            <person name="Gupta A."/>
            <person name="Wang C.C."/>
            <person name="Dunne R.L."/>
            <person name="Upcroft J.A."/>
            <person name="Upcroft P."/>
            <person name="White O."/>
            <person name="Salzberg S.L."/>
            <person name="Tang P."/>
            <person name="Chiu C.-H."/>
            <person name="Lee Y.-S."/>
            <person name="Embley T.M."/>
            <person name="Coombs G.H."/>
            <person name="Mottram J.C."/>
            <person name="Tachezy J."/>
            <person name="Fraser-Liggett C.M."/>
            <person name="Johnson P.J."/>
        </authorList>
    </citation>
    <scope>NUCLEOTIDE SEQUENCE [LARGE SCALE GENOMIC DNA]</scope>
    <source>
        <strain evidence="2">G3</strain>
    </source>
</reference>
<dbReference type="Gene3D" id="1.25.40.20">
    <property type="entry name" value="Ankyrin repeat-containing domain"/>
    <property type="match status" value="1"/>
</dbReference>
<dbReference type="EMBL" id="DS113230">
    <property type="protein sequence ID" value="EAY17479.1"/>
    <property type="molecule type" value="Genomic_DNA"/>
</dbReference>
<feature type="region of interest" description="Disordered" evidence="1">
    <location>
        <begin position="288"/>
        <end position="308"/>
    </location>
</feature>
<dbReference type="VEuPathDB" id="TrichDB:TVAGG3_0385270"/>
<gene>
    <name evidence="2" type="ORF">TVAG_494210</name>
</gene>
<keyword evidence="3" id="KW-1185">Reference proteome</keyword>
<reference evidence="2" key="1">
    <citation type="submission" date="2006-10" db="EMBL/GenBank/DDBJ databases">
        <authorList>
            <person name="Amadeo P."/>
            <person name="Zhao Q."/>
            <person name="Wortman J."/>
            <person name="Fraser-Liggett C."/>
            <person name="Carlton J."/>
        </authorList>
    </citation>
    <scope>NUCLEOTIDE SEQUENCE</scope>
    <source>
        <strain evidence="2">G3</strain>
    </source>
</reference>
<name>A2DQ52_TRIV3</name>
<organism evidence="2 3">
    <name type="scientific">Trichomonas vaginalis (strain ATCC PRA-98 / G3)</name>
    <dbReference type="NCBI Taxonomy" id="412133"/>
    <lineage>
        <taxon>Eukaryota</taxon>
        <taxon>Metamonada</taxon>
        <taxon>Parabasalia</taxon>
        <taxon>Trichomonadida</taxon>
        <taxon>Trichomonadidae</taxon>
        <taxon>Trichomonas</taxon>
    </lineage>
</organism>
<evidence type="ECO:0008006" key="4">
    <source>
        <dbReference type="Google" id="ProtNLM"/>
    </source>
</evidence>
<sequence>MPILTFIPPLDVDLKQLIEEKDLQSIQEIEAIEYHVSTLNGDLNYFQIACLYGCYEIVVFFSKINRYIHLSIDKYGNNACFYAALSDSEEGIQILLYFAETYGDDYIKHRNHLNLNLLHISCLRKLPKTLEFILKHQIHNFDFQDNQNTFNKTAISFIIRNKSFEMLEKINEILFKNNNNIKTIIGIIEELSQAINDFKAKIPRSQIPILNNHEIENINQLESKLEQILTGPQHPNQNIILQENTFQIILINEAKEEYKKDIEGINLFKPKSMSYLSIPLSMQNMLPPLENPESPVKKRQPTKIPKSPVKIHQPIIQRYFSNSKKK</sequence>
<dbReference type="SMR" id="A2DQ52"/>